<dbReference type="InterPro" id="IPR015421">
    <property type="entry name" value="PyrdxlP-dep_Trfase_major"/>
</dbReference>
<proteinExistence type="inferred from homology"/>
<dbReference type="RefSeq" id="WP_281488431.1">
    <property type="nucleotide sequence ID" value="NZ_JASATX010000002.1"/>
</dbReference>
<dbReference type="Pfam" id="PF00202">
    <property type="entry name" value="Aminotran_3"/>
    <property type="match status" value="1"/>
</dbReference>
<dbReference type="InterPro" id="IPR005814">
    <property type="entry name" value="Aminotrans_3"/>
</dbReference>
<reference evidence="4 5" key="1">
    <citation type="submission" date="2023-04" db="EMBL/GenBank/DDBJ databases">
        <title>Klugiella caeni sp. nov. isolated from the sludge of biochemical tank.</title>
        <authorList>
            <person name="Geng K."/>
        </authorList>
    </citation>
    <scope>NUCLEOTIDE SEQUENCE [LARGE SCALE GENOMIC DNA]</scope>
    <source>
        <strain evidence="4 5">YN-L-19</strain>
    </source>
</reference>
<comment type="caution">
    <text evidence="4">The sequence shown here is derived from an EMBL/GenBank/DDBJ whole genome shotgun (WGS) entry which is preliminary data.</text>
</comment>
<dbReference type="CDD" id="cd00610">
    <property type="entry name" value="OAT_like"/>
    <property type="match status" value="1"/>
</dbReference>
<dbReference type="PANTHER" id="PTHR43094:SF1">
    <property type="entry name" value="AMINOTRANSFERASE CLASS-III"/>
    <property type="match status" value="1"/>
</dbReference>
<dbReference type="InterPro" id="IPR049704">
    <property type="entry name" value="Aminotrans_3_PPA_site"/>
</dbReference>
<dbReference type="AlphaFoldDB" id="A0AAW6T9B3"/>
<organism evidence="4 5">
    <name type="scientific">Ruicaihuangia caeni</name>
    <dbReference type="NCBI Taxonomy" id="3042517"/>
    <lineage>
        <taxon>Bacteria</taxon>
        <taxon>Bacillati</taxon>
        <taxon>Actinomycetota</taxon>
        <taxon>Actinomycetes</taxon>
        <taxon>Micrococcales</taxon>
        <taxon>Microbacteriaceae</taxon>
        <taxon>Ruicaihuangia</taxon>
    </lineage>
</organism>
<dbReference type="PROSITE" id="PS00600">
    <property type="entry name" value="AA_TRANSFER_CLASS_3"/>
    <property type="match status" value="1"/>
</dbReference>
<keyword evidence="4" id="KW-0808">Transferase</keyword>
<evidence type="ECO:0000313" key="5">
    <source>
        <dbReference type="Proteomes" id="UP001321506"/>
    </source>
</evidence>
<keyword evidence="4" id="KW-0032">Aminotransferase</keyword>
<keyword evidence="2 3" id="KW-0663">Pyridoxal phosphate</keyword>
<dbReference type="PANTHER" id="PTHR43094">
    <property type="entry name" value="AMINOTRANSFERASE"/>
    <property type="match status" value="1"/>
</dbReference>
<name>A0AAW6T9B3_9MICO</name>
<keyword evidence="5" id="KW-1185">Reference proteome</keyword>
<dbReference type="InterPro" id="IPR015424">
    <property type="entry name" value="PyrdxlP-dep_Trfase"/>
</dbReference>
<evidence type="ECO:0000313" key="4">
    <source>
        <dbReference type="EMBL" id="MDI2098650.1"/>
    </source>
</evidence>
<comment type="similarity">
    <text evidence="1 3">Belongs to the class-III pyridoxal-phosphate-dependent aminotransferase family.</text>
</comment>
<gene>
    <name evidence="4" type="ORF">QF206_06690</name>
</gene>
<sequence>MADSATSVTSPGSLLGWRARRELPYVRRGSGVFLEAEDGVNYLDGSSGALAAALGHGRGDMAAVLSNQAMSVAFAHRTQLRNRATEELADLLAQRAPGDLSSSMFVSSGSDANELALALSIRYWHGEGHPERQHVLARGRSYHGATLGALSLTGLAERRAVMEPLLFEVPRLPSPGPDLDAEGESRLLAELETALCSVQPHHVAAVMIEAVSGTSGGAIVPPRSYTDRIQRFCRETGALLIVDEVMSGFGRTGRLFAFEHLGLEPDVVTFGKGVSGGYCPLGGVIVTTAVAERLDELGGVGLGHTYMNTPLPSAVGLAACRIILAEQFLSSVHARGEELRTQLRLLRERHSERISSVRGVGLMNAVEIVARPDDRQSSAGLLLGAMRDAGLLLYPATSHVPGSSTTHVVMVAPPLVITAEEVNELVRRFDRGLTRYFE</sequence>
<evidence type="ECO:0000256" key="1">
    <source>
        <dbReference type="ARBA" id="ARBA00008954"/>
    </source>
</evidence>
<evidence type="ECO:0000256" key="3">
    <source>
        <dbReference type="RuleBase" id="RU003560"/>
    </source>
</evidence>
<dbReference type="GO" id="GO:0008483">
    <property type="term" value="F:transaminase activity"/>
    <property type="evidence" value="ECO:0007669"/>
    <property type="project" value="UniProtKB-KW"/>
</dbReference>
<evidence type="ECO:0000256" key="2">
    <source>
        <dbReference type="ARBA" id="ARBA00022898"/>
    </source>
</evidence>
<dbReference type="InterPro" id="IPR015422">
    <property type="entry name" value="PyrdxlP-dep_Trfase_small"/>
</dbReference>
<dbReference type="Gene3D" id="3.90.1150.10">
    <property type="entry name" value="Aspartate Aminotransferase, domain 1"/>
    <property type="match status" value="1"/>
</dbReference>
<protein>
    <submittedName>
        <fullName evidence="4">Aminotransferase class III-fold pyridoxal phosphate-dependent enzyme</fullName>
    </submittedName>
</protein>
<dbReference type="SUPFAM" id="SSF53383">
    <property type="entry name" value="PLP-dependent transferases"/>
    <property type="match status" value="1"/>
</dbReference>
<dbReference type="Proteomes" id="UP001321506">
    <property type="component" value="Unassembled WGS sequence"/>
</dbReference>
<dbReference type="PIRSF" id="PIRSF000521">
    <property type="entry name" value="Transaminase_4ab_Lys_Orn"/>
    <property type="match status" value="1"/>
</dbReference>
<dbReference type="GO" id="GO:0030170">
    <property type="term" value="F:pyridoxal phosphate binding"/>
    <property type="evidence" value="ECO:0007669"/>
    <property type="project" value="InterPro"/>
</dbReference>
<accession>A0AAW6T9B3</accession>
<dbReference type="EMBL" id="JASATX010000002">
    <property type="protein sequence ID" value="MDI2098650.1"/>
    <property type="molecule type" value="Genomic_DNA"/>
</dbReference>
<dbReference type="Gene3D" id="3.40.640.10">
    <property type="entry name" value="Type I PLP-dependent aspartate aminotransferase-like (Major domain)"/>
    <property type="match status" value="1"/>
</dbReference>